<comment type="subunit">
    <text evidence="6">Homopentamer. Pentaxin (or pentraxin) have a discoid arrangement of 5 non-covalently bound subunits.</text>
</comment>
<dbReference type="STRING" id="45351.A7SJC4"/>
<gene>
    <name evidence="8" type="ORF">NEMVEDRAFT_v1g53825</name>
</gene>
<dbReference type="InterPro" id="IPR001759">
    <property type="entry name" value="PTX_dom"/>
</dbReference>
<organism evidence="8 9">
    <name type="scientific">Nematostella vectensis</name>
    <name type="common">Starlet sea anemone</name>
    <dbReference type="NCBI Taxonomy" id="45351"/>
    <lineage>
        <taxon>Eukaryota</taxon>
        <taxon>Metazoa</taxon>
        <taxon>Cnidaria</taxon>
        <taxon>Anthozoa</taxon>
        <taxon>Hexacorallia</taxon>
        <taxon>Actiniaria</taxon>
        <taxon>Edwardsiidae</taxon>
        <taxon>Nematostella</taxon>
    </lineage>
</organism>
<comment type="subcellular location">
    <subcellularLocation>
        <location evidence="6">Secreted</location>
    </subcellularLocation>
</comment>
<comment type="caution">
    <text evidence="5">Lacks conserved residue(s) required for the propagation of feature annotation.</text>
</comment>
<evidence type="ECO:0000313" key="9">
    <source>
        <dbReference type="Proteomes" id="UP000001593"/>
    </source>
</evidence>
<dbReference type="PANTHER" id="PTHR19277:SF161">
    <property type="entry name" value="LAMININ G DOMAIN-CONTAINING PROTEIN"/>
    <property type="match status" value="1"/>
</dbReference>
<dbReference type="SMART" id="SM00159">
    <property type="entry name" value="PTX"/>
    <property type="match status" value="1"/>
</dbReference>
<dbReference type="PROSITE" id="PS51828">
    <property type="entry name" value="PTX_2"/>
    <property type="match status" value="1"/>
</dbReference>
<evidence type="ECO:0000256" key="2">
    <source>
        <dbReference type="ARBA" id="ARBA00022837"/>
    </source>
</evidence>
<dbReference type="PRINTS" id="PR00895">
    <property type="entry name" value="PENTAXIN"/>
</dbReference>
<dbReference type="PhylomeDB" id="A7SJC4"/>
<keyword evidence="9" id="KW-1185">Reference proteome</keyword>
<dbReference type="EMBL" id="DS469676">
    <property type="protein sequence ID" value="EDO36197.1"/>
    <property type="molecule type" value="Genomic_DNA"/>
</dbReference>
<evidence type="ECO:0000256" key="6">
    <source>
        <dbReference type="RuleBase" id="RU362112"/>
    </source>
</evidence>
<dbReference type="Proteomes" id="UP000001593">
    <property type="component" value="Unassembled WGS sequence"/>
</dbReference>
<keyword evidence="4" id="KW-0325">Glycoprotein</keyword>
<dbReference type="Gene3D" id="2.60.120.200">
    <property type="match status" value="1"/>
</dbReference>
<dbReference type="PANTHER" id="PTHR19277">
    <property type="entry name" value="PENTRAXIN"/>
    <property type="match status" value="1"/>
</dbReference>
<evidence type="ECO:0000256" key="4">
    <source>
        <dbReference type="ARBA" id="ARBA00023180"/>
    </source>
</evidence>
<dbReference type="SUPFAM" id="SSF49899">
    <property type="entry name" value="Concanavalin A-like lectins/glucanases"/>
    <property type="match status" value="1"/>
</dbReference>
<comment type="similarity">
    <text evidence="6">Belongs to the pentraxin family.</text>
</comment>
<evidence type="ECO:0000256" key="1">
    <source>
        <dbReference type="ARBA" id="ARBA00022723"/>
    </source>
</evidence>
<dbReference type="GO" id="GO:0046872">
    <property type="term" value="F:metal ion binding"/>
    <property type="evidence" value="ECO:0007669"/>
    <property type="project" value="UniProtKB-KW"/>
</dbReference>
<dbReference type="GO" id="GO:0005576">
    <property type="term" value="C:extracellular region"/>
    <property type="evidence" value="ECO:0007669"/>
    <property type="project" value="UniProtKB-SubCell"/>
</dbReference>
<feature type="non-terminal residue" evidence="8">
    <location>
        <position position="1"/>
    </location>
</feature>
<keyword evidence="2 6" id="KW-0106">Calcium</keyword>
<dbReference type="AlphaFoldDB" id="A7SJC4"/>
<feature type="non-terminal residue" evidence="8">
    <location>
        <position position="154"/>
    </location>
</feature>
<protein>
    <recommendedName>
        <fullName evidence="6">Pentraxin family member</fullName>
    </recommendedName>
</protein>
<evidence type="ECO:0000256" key="3">
    <source>
        <dbReference type="ARBA" id="ARBA00023157"/>
    </source>
</evidence>
<name>A7SJC4_NEMVE</name>
<dbReference type="InterPro" id="IPR051360">
    <property type="entry name" value="Neuronal_Pentraxin_Related"/>
</dbReference>
<dbReference type="HOGENOM" id="CLU_1708758_0_0_1"/>
<evidence type="ECO:0000313" key="8">
    <source>
        <dbReference type="EMBL" id="EDO36197.1"/>
    </source>
</evidence>
<sequence>FPDASISEFPTVTMATSLTEFTICSWYSIADKWSDRTIVSYITGDNSSELEVTIRKDGRVALTINWKTVVVPPIQTLPLSGWHHFCLVWGASDGKLELFSDRASIGSQTFASLESVTIHGGGRLVIGQAQRCMGGCFNGALTYHGNLTQVNLWN</sequence>
<keyword evidence="3" id="KW-1015">Disulfide bond</keyword>
<dbReference type="InParanoid" id="A7SJC4"/>
<proteinExistence type="inferred from homology"/>
<dbReference type="Pfam" id="PF00354">
    <property type="entry name" value="Pentaxin"/>
    <property type="match status" value="1"/>
</dbReference>
<evidence type="ECO:0000256" key="5">
    <source>
        <dbReference type="PROSITE-ProRule" id="PRU01172"/>
    </source>
</evidence>
<comment type="cofactor">
    <cofactor evidence="6">
        <name>Ca(2+)</name>
        <dbReference type="ChEBI" id="CHEBI:29108"/>
    </cofactor>
    <text evidence="6">Binds 2 calcium ions per subunit.</text>
</comment>
<reference evidence="8 9" key="1">
    <citation type="journal article" date="2007" name="Science">
        <title>Sea anemone genome reveals ancestral eumetazoan gene repertoire and genomic organization.</title>
        <authorList>
            <person name="Putnam N.H."/>
            <person name="Srivastava M."/>
            <person name="Hellsten U."/>
            <person name="Dirks B."/>
            <person name="Chapman J."/>
            <person name="Salamov A."/>
            <person name="Terry A."/>
            <person name="Shapiro H."/>
            <person name="Lindquist E."/>
            <person name="Kapitonov V.V."/>
            <person name="Jurka J."/>
            <person name="Genikhovich G."/>
            <person name="Grigoriev I.V."/>
            <person name="Lucas S.M."/>
            <person name="Steele R.E."/>
            <person name="Finnerty J.R."/>
            <person name="Technau U."/>
            <person name="Martindale M.Q."/>
            <person name="Rokhsar D.S."/>
        </authorList>
    </citation>
    <scope>NUCLEOTIDE SEQUENCE [LARGE SCALE GENOMIC DNA]</scope>
    <source>
        <strain evidence="9">CH2 X CH6</strain>
    </source>
</reference>
<evidence type="ECO:0000259" key="7">
    <source>
        <dbReference type="PROSITE" id="PS51828"/>
    </source>
</evidence>
<feature type="domain" description="Pentraxin (PTX)" evidence="7">
    <location>
        <begin position="1"/>
        <end position="154"/>
    </location>
</feature>
<accession>A7SJC4</accession>
<dbReference type="InterPro" id="IPR013320">
    <property type="entry name" value="ConA-like_dom_sf"/>
</dbReference>
<keyword evidence="1 6" id="KW-0479">Metal-binding</keyword>